<keyword evidence="4" id="KW-1185">Reference proteome</keyword>
<feature type="signal peptide" evidence="1">
    <location>
        <begin position="1"/>
        <end position="32"/>
    </location>
</feature>
<dbReference type="PANTHER" id="PTHR42852:SF13">
    <property type="entry name" value="PROTEIN DIPZ"/>
    <property type="match status" value="1"/>
</dbReference>
<evidence type="ECO:0000259" key="2">
    <source>
        <dbReference type="PROSITE" id="PS51352"/>
    </source>
</evidence>
<dbReference type="PROSITE" id="PS51352">
    <property type="entry name" value="THIOREDOXIN_2"/>
    <property type="match status" value="1"/>
</dbReference>
<evidence type="ECO:0000313" key="4">
    <source>
        <dbReference type="Proteomes" id="UP000019678"/>
    </source>
</evidence>
<dbReference type="InterPro" id="IPR013766">
    <property type="entry name" value="Thioredoxin_domain"/>
</dbReference>
<dbReference type="InterPro" id="IPR050553">
    <property type="entry name" value="Thioredoxin_ResA/DsbE_sf"/>
</dbReference>
<feature type="domain" description="Thioredoxin" evidence="2">
    <location>
        <begin position="43"/>
        <end position="186"/>
    </location>
</feature>
<dbReference type="eggNOG" id="COG1225">
    <property type="taxonomic scope" value="Bacteria"/>
</dbReference>
<dbReference type="EMBL" id="ASRX01000020">
    <property type="protein sequence ID" value="EYF05870.1"/>
    <property type="molecule type" value="Genomic_DNA"/>
</dbReference>
<dbReference type="PANTHER" id="PTHR42852">
    <property type="entry name" value="THIOL:DISULFIDE INTERCHANGE PROTEIN DSBE"/>
    <property type="match status" value="1"/>
</dbReference>
<dbReference type="OrthoDB" id="9813820at2"/>
<dbReference type="InterPro" id="IPR000866">
    <property type="entry name" value="AhpC/TSA"/>
</dbReference>
<dbReference type="CDD" id="cd02966">
    <property type="entry name" value="TlpA_like_family"/>
    <property type="match status" value="1"/>
</dbReference>
<organism evidence="3 4">
    <name type="scientific">Chondromyces apiculatus DSM 436</name>
    <dbReference type="NCBI Taxonomy" id="1192034"/>
    <lineage>
        <taxon>Bacteria</taxon>
        <taxon>Pseudomonadati</taxon>
        <taxon>Myxococcota</taxon>
        <taxon>Polyangia</taxon>
        <taxon>Polyangiales</taxon>
        <taxon>Polyangiaceae</taxon>
        <taxon>Chondromyces</taxon>
    </lineage>
</organism>
<gene>
    <name evidence="3" type="ORF">CAP_2872</name>
</gene>
<dbReference type="Proteomes" id="UP000019678">
    <property type="component" value="Unassembled WGS sequence"/>
</dbReference>
<dbReference type="AlphaFoldDB" id="A0A017TAL5"/>
<reference evidence="3 4" key="1">
    <citation type="submission" date="2013-05" db="EMBL/GenBank/DDBJ databases">
        <title>Genome assembly of Chondromyces apiculatus DSM 436.</title>
        <authorList>
            <person name="Sharma G."/>
            <person name="Khatri I."/>
            <person name="Kaur C."/>
            <person name="Mayilraj S."/>
            <person name="Subramanian S."/>
        </authorList>
    </citation>
    <scope>NUCLEOTIDE SEQUENCE [LARGE SCALE GENOMIC DNA]</scope>
    <source>
        <strain evidence="3 4">DSM 436</strain>
    </source>
</reference>
<dbReference type="GO" id="GO:0016491">
    <property type="term" value="F:oxidoreductase activity"/>
    <property type="evidence" value="ECO:0007669"/>
    <property type="project" value="InterPro"/>
</dbReference>
<dbReference type="PROSITE" id="PS51257">
    <property type="entry name" value="PROKAR_LIPOPROTEIN"/>
    <property type="match status" value="1"/>
</dbReference>
<comment type="caution">
    <text evidence="3">The sequence shown here is derived from an EMBL/GenBank/DDBJ whole genome shotgun (WGS) entry which is preliminary data.</text>
</comment>
<feature type="chain" id="PRO_5001500123" evidence="1">
    <location>
        <begin position="33"/>
        <end position="189"/>
    </location>
</feature>
<protein>
    <submittedName>
        <fullName evidence="3">Thioredoxin</fullName>
    </submittedName>
</protein>
<evidence type="ECO:0000256" key="1">
    <source>
        <dbReference type="SAM" id="SignalP"/>
    </source>
</evidence>
<name>A0A017TAL5_9BACT</name>
<keyword evidence="1" id="KW-0732">Signal</keyword>
<dbReference type="InterPro" id="IPR036249">
    <property type="entry name" value="Thioredoxin-like_sf"/>
</dbReference>
<proteinExistence type="predicted"/>
<dbReference type="GO" id="GO:0016209">
    <property type="term" value="F:antioxidant activity"/>
    <property type="evidence" value="ECO:0007669"/>
    <property type="project" value="InterPro"/>
</dbReference>
<sequence length="189" mass="19909">MTRDARLGASTRRALTAAVAVLCLSAASCGGAGGSGAGPAAASSGEGEAPDFSLPTLDGKTARLSDYQGQVVLLDFWSTTCDPCLAAMPHLVDMYKKNKERGFVVLSIALDGPESRSQVSSVVHQRGMVFPILLDEETSVTARYNPKRELPFTVLVDRRGAIVRKRGGYQPGDEVTLEAEVEKALAAAP</sequence>
<dbReference type="RefSeq" id="WP_044241140.1">
    <property type="nucleotide sequence ID" value="NZ_ASRX01000020.1"/>
</dbReference>
<dbReference type="Pfam" id="PF00578">
    <property type="entry name" value="AhpC-TSA"/>
    <property type="match status" value="1"/>
</dbReference>
<dbReference type="STRING" id="1192034.CAP_2872"/>
<dbReference type="Gene3D" id="3.40.30.10">
    <property type="entry name" value="Glutaredoxin"/>
    <property type="match status" value="1"/>
</dbReference>
<evidence type="ECO:0000313" key="3">
    <source>
        <dbReference type="EMBL" id="EYF05870.1"/>
    </source>
</evidence>
<dbReference type="SUPFAM" id="SSF52833">
    <property type="entry name" value="Thioredoxin-like"/>
    <property type="match status" value="1"/>
</dbReference>
<accession>A0A017TAL5</accession>